<name>A0ABU6RWJ4_9FABA</name>
<dbReference type="Proteomes" id="UP001341840">
    <property type="component" value="Unassembled WGS sequence"/>
</dbReference>
<dbReference type="EMBL" id="JASCZI010032740">
    <property type="protein sequence ID" value="MED6128496.1"/>
    <property type="molecule type" value="Genomic_DNA"/>
</dbReference>
<comment type="caution">
    <text evidence="2">The sequence shown here is derived from an EMBL/GenBank/DDBJ whole genome shotgun (WGS) entry which is preliminary data.</text>
</comment>
<keyword evidence="3" id="KW-1185">Reference proteome</keyword>
<proteinExistence type="predicted"/>
<gene>
    <name evidence="2" type="ORF">PIB30_098531</name>
</gene>
<accession>A0ABU6RWJ4</accession>
<evidence type="ECO:0000313" key="2">
    <source>
        <dbReference type="EMBL" id="MED6128496.1"/>
    </source>
</evidence>
<reference evidence="2 3" key="1">
    <citation type="journal article" date="2023" name="Plants (Basel)">
        <title>Bridging the Gap: Combining Genomics and Transcriptomics Approaches to Understand Stylosanthes scabra, an Orphan Legume from the Brazilian Caatinga.</title>
        <authorList>
            <person name="Ferreira-Neto J.R.C."/>
            <person name="da Silva M.D."/>
            <person name="Binneck E."/>
            <person name="de Melo N.F."/>
            <person name="da Silva R.H."/>
            <person name="de Melo A.L.T.M."/>
            <person name="Pandolfi V."/>
            <person name="Bustamante F.O."/>
            <person name="Brasileiro-Vidal A.C."/>
            <person name="Benko-Iseppon A.M."/>
        </authorList>
    </citation>
    <scope>NUCLEOTIDE SEQUENCE [LARGE SCALE GENOMIC DNA]</scope>
    <source>
        <tissue evidence="2">Leaves</tissue>
    </source>
</reference>
<sequence length="99" mass="10718">KFSIGLGEHINHLQALFSQRQAEPQPQPVVMPGQSSIDYVRPPLAIASGGHCTGRASVDSWISGGDHRRGPIVTQHSADFNESTSVGVARQKEMTTLRQ</sequence>
<organism evidence="2 3">
    <name type="scientific">Stylosanthes scabra</name>
    <dbReference type="NCBI Taxonomy" id="79078"/>
    <lineage>
        <taxon>Eukaryota</taxon>
        <taxon>Viridiplantae</taxon>
        <taxon>Streptophyta</taxon>
        <taxon>Embryophyta</taxon>
        <taxon>Tracheophyta</taxon>
        <taxon>Spermatophyta</taxon>
        <taxon>Magnoliopsida</taxon>
        <taxon>eudicotyledons</taxon>
        <taxon>Gunneridae</taxon>
        <taxon>Pentapetalae</taxon>
        <taxon>rosids</taxon>
        <taxon>fabids</taxon>
        <taxon>Fabales</taxon>
        <taxon>Fabaceae</taxon>
        <taxon>Papilionoideae</taxon>
        <taxon>50 kb inversion clade</taxon>
        <taxon>dalbergioids sensu lato</taxon>
        <taxon>Dalbergieae</taxon>
        <taxon>Pterocarpus clade</taxon>
        <taxon>Stylosanthes</taxon>
    </lineage>
</organism>
<feature type="compositionally biased region" description="Basic and acidic residues" evidence="1">
    <location>
        <begin position="90"/>
        <end position="99"/>
    </location>
</feature>
<protein>
    <submittedName>
        <fullName evidence="2">Uncharacterized protein</fullName>
    </submittedName>
</protein>
<feature type="compositionally biased region" description="Polar residues" evidence="1">
    <location>
        <begin position="74"/>
        <end position="86"/>
    </location>
</feature>
<feature type="non-terminal residue" evidence="2">
    <location>
        <position position="1"/>
    </location>
</feature>
<evidence type="ECO:0000313" key="3">
    <source>
        <dbReference type="Proteomes" id="UP001341840"/>
    </source>
</evidence>
<feature type="region of interest" description="Disordered" evidence="1">
    <location>
        <begin position="67"/>
        <end position="99"/>
    </location>
</feature>
<evidence type="ECO:0000256" key="1">
    <source>
        <dbReference type="SAM" id="MobiDB-lite"/>
    </source>
</evidence>